<evidence type="ECO:0000256" key="5">
    <source>
        <dbReference type="ARBA" id="ARBA00022970"/>
    </source>
</evidence>
<dbReference type="InterPro" id="IPR017871">
    <property type="entry name" value="ABC_transporter-like_CS"/>
</dbReference>
<dbReference type="SMART" id="SM00382">
    <property type="entry name" value="AAA"/>
    <property type="match status" value="1"/>
</dbReference>
<evidence type="ECO:0000259" key="6">
    <source>
        <dbReference type="PROSITE" id="PS50893"/>
    </source>
</evidence>
<evidence type="ECO:0000256" key="1">
    <source>
        <dbReference type="ARBA" id="ARBA00005417"/>
    </source>
</evidence>
<dbReference type="InterPro" id="IPR003593">
    <property type="entry name" value="AAA+_ATPase"/>
</dbReference>
<dbReference type="InterPro" id="IPR003439">
    <property type="entry name" value="ABC_transporter-like_ATP-bd"/>
</dbReference>
<dbReference type="InterPro" id="IPR052156">
    <property type="entry name" value="BCAA_Transport_ATP-bd_LivF"/>
</dbReference>
<keyword evidence="8" id="KW-1185">Reference proteome</keyword>
<dbReference type="PROSITE" id="PS50893">
    <property type="entry name" value="ABC_TRANSPORTER_2"/>
    <property type="match status" value="1"/>
</dbReference>
<dbReference type="PANTHER" id="PTHR43820">
    <property type="entry name" value="HIGH-AFFINITY BRANCHED-CHAIN AMINO ACID TRANSPORT ATP-BINDING PROTEIN LIVF"/>
    <property type="match status" value="1"/>
</dbReference>
<dbReference type="Pfam" id="PF00005">
    <property type="entry name" value="ABC_tran"/>
    <property type="match status" value="1"/>
</dbReference>
<dbReference type="RefSeq" id="WP_242762144.1">
    <property type="nucleotide sequence ID" value="NZ_JALDAY010000002.1"/>
</dbReference>
<evidence type="ECO:0000256" key="2">
    <source>
        <dbReference type="ARBA" id="ARBA00022448"/>
    </source>
</evidence>
<dbReference type="Proteomes" id="UP001165269">
    <property type="component" value="Unassembled WGS sequence"/>
</dbReference>
<proteinExistence type="inferred from homology"/>
<comment type="similarity">
    <text evidence="1">Belongs to the ABC transporter superfamily.</text>
</comment>
<keyword evidence="5" id="KW-0029">Amino-acid transport</keyword>
<dbReference type="InterPro" id="IPR027417">
    <property type="entry name" value="P-loop_NTPase"/>
</dbReference>
<evidence type="ECO:0000313" key="8">
    <source>
        <dbReference type="Proteomes" id="UP001165269"/>
    </source>
</evidence>
<dbReference type="CDD" id="cd03224">
    <property type="entry name" value="ABC_TM1139_LivF_branched"/>
    <property type="match status" value="1"/>
</dbReference>
<accession>A0ABS9Y0P6</accession>
<keyword evidence="4 7" id="KW-0067">ATP-binding</keyword>
<protein>
    <submittedName>
        <fullName evidence="7">ABC transporter ATP-binding protein</fullName>
    </submittedName>
</protein>
<evidence type="ECO:0000256" key="3">
    <source>
        <dbReference type="ARBA" id="ARBA00022741"/>
    </source>
</evidence>
<sequence>MTAQPLLQVDALAAGYFGMPVVRGLSLTVGAGEVVALLGPNGAGKSTTLRAISRLQPAMAGTIRFRDEDITSLKPQAVARKGLVHMSDRRGIFHGLSVEEHFRLGDGGKSLDLGTAFAYFPALEPLRHRRAGLLSGGEQQMLGLARALARRPSVLIVDELSLGLAPVIVEQLLPVVRRYATDSQAGVLLVEQHIHLALEIGDRGLVLSHGDLVLEESAEAMRADRQLIMSSYLGEGPQSGKRSAAAG</sequence>
<gene>
    <name evidence="7" type="ORF">MQP27_06490</name>
</gene>
<dbReference type="GO" id="GO:0005524">
    <property type="term" value="F:ATP binding"/>
    <property type="evidence" value="ECO:0007669"/>
    <property type="project" value="UniProtKB-KW"/>
</dbReference>
<keyword evidence="3" id="KW-0547">Nucleotide-binding</keyword>
<dbReference type="PANTHER" id="PTHR43820:SF4">
    <property type="entry name" value="HIGH-AFFINITY BRANCHED-CHAIN AMINO ACID TRANSPORT ATP-BINDING PROTEIN LIVF"/>
    <property type="match status" value="1"/>
</dbReference>
<name>A0ABS9Y0P6_9ACTN</name>
<keyword evidence="2" id="KW-0813">Transport</keyword>
<organism evidence="7 8">
    <name type="scientific">Streptomyces cylindrosporus</name>
    <dbReference type="NCBI Taxonomy" id="2927583"/>
    <lineage>
        <taxon>Bacteria</taxon>
        <taxon>Bacillati</taxon>
        <taxon>Actinomycetota</taxon>
        <taxon>Actinomycetes</taxon>
        <taxon>Kitasatosporales</taxon>
        <taxon>Streptomycetaceae</taxon>
        <taxon>Streptomyces</taxon>
    </lineage>
</organism>
<evidence type="ECO:0000313" key="7">
    <source>
        <dbReference type="EMBL" id="MCI3270759.1"/>
    </source>
</evidence>
<comment type="caution">
    <text evidence="7">The sequence shown here is derived from an EMBL/GenBank/DDBJ whole genome shotgun (WGS) entry which is preliminary data.</text>
</comment>
<feature type="domain" description="ABC transporter" evidence="6">
    <location>
        <begin position="7"/>
        <end position="234"/>
    </location>
</feature>
<dbReference type="EMBL" id="JALDAY010000002">
    <property type="protein sequence ID" value="MCI3270759.1"/>
    <property type="molecule type" value="Genomic_DNA"/>
</dbReference>
<dbReference type="Gene3D" id="3.40.50.300">
    <property type="entry name" value="P-loop containing nucleotide triphosphate hydrolases"/>
    <property type="match status" value="1"/>
</dbReference>
<dbReference type="PROSITE" id="PS00211">
    <property type="entry name" value="ABC_TRANSPORTER_1"/>
    <property type="match status" value="1"/>
</dbReference>
<reference evidence="7" key="1">
    <citation type="submission" date="2022-03" db="EMBL/GenBank/DDBJ databases">
        <title>Streptomyces 7R015 and 7R016 isolated from Barleria lupulina in Thailand.</title>
        <authorList>
            <person name="Kanchanasin P."/>
            <person name="Phongsopitanun W."/>
            <person name="Tanasupawat S."/>
        </authorList>
    </citation>
    <scope>NUCLEOTIDE SEQUENCE</scope>
    <source>
        <strain evidence="7">7R015</strain>
    </source>
</reference>
<dbReference type="SUPFAM" id="SSF52540">
    <property type="entry name" value="P-loop containing nucleoside triphosphate hydrolases"/>
    <property type="match status" value="1"/>
</dbReference>
<evidence type="ECO:0000256" key="4">
    <source>
        <dbReference type="ARBA" id="ARBA00022840"/>
    </source>
</evidence>